<gene>
    <name evidence="5" type="ORF">LKD47_12890</name>
</gene>
<dbReference type="InterPro" id="IPR006048">
    <property type="entry name" value="A-amylase/branching_C"/>
</dbReference>
<dbReference type="PANTHER" id="PTHR10357">
    <property type="entry name" value="ALPHA-AMYLASE FAMILY MEMBER"/>
    <property type="match status" value="1"/>
</dbReference>
<dbReference type="GO" id="GO:0005975">
    <property type="term" value="P:carbohydrate metabolic process"/>
    <property type="evidence" value="ECO:0007669"/>
    <property type="project" value="InterPro"/>
</dbReference>
<feature type="domain" description="Glycosyl hydrolase family 13 catalytic" evidence="4">
    <location>
        <begin position="146"/>
        <end position="599"/>
    </location>
</feature>
<dbReference type="EMBL" id="JAJEQW010000016">
    <property type="protein sequence ID" value="MCC2243171.1"/>
    <property type="molecule type" value="Genomic_DNA"/>
</dbReference>
<dbReference type="Proteomes" id="UP001198893">
    <property type="component" value="Unassembled WGS sequence"/>
</dbReference>
<comment type="similarity">
    <text evidence="1">Belongs to the glycosyl hydrolase 13 family.</text>
</comment>
<dbReference type="AlphaFoldDB" id="A0AAW4WEH4"/>
<dbReference type="GO" id="GO:0004553">
    <property type="term" value="F:hydrolase activity, hydrolyzing O-glycosyl compounds"/>
    <property type="evidence" value="ECO:0007669"/>
    <property type="project" value="InterPro"/>
</dbReference>
<dbReference type="InterPro" id="IPR013780">
    <property type="entry name" value="Glyco_hydro_b"/>
</dbReference>
<organism evidence="5 6">
    <name type="scientific">Roseburia amylophila</name>
    <dbReference type="NCBI Taxonomy" id="2981794"/>
    <lineage>
        <taxon>Bacteria</taxon>
        <taxon>Bacillati</taxon>
        <taxon>Bacillota</taxon>
        <taxon>Clostridia</taxon>
        <taxon>Lachnospirales</taxon>
        <taxon>Lachnospiraceae</taxon>
        <taxon>Roseburia</taxon>
    </lineage>
</organism>
<evidence type="ECO:0000313" key="6">
    <source>
        <dbReference type="Proteomes" id="UP001198893"/>
    </source>
</evidence>
<dbReference type="InterPro" id="IPR013783">
    <property type="entry name" value="Ig-like_fold"/>
</dbReference>
<reference evidence="5" key="1">
    <citation type="submission" date="2021-10" db="EMBL/GenBank/DDBJ databases">
        <title>Anaerobic single-cell dispensing facilitates the cultivation of human gut bacteria.</title>
        <authorList>
            <person name="Afrizal A."/>
        </authorList>
    </citation>
    <scope>NUCLEOTIDE SEQUENCE</scope>
    <source>
        <strain evidence="5">CLA-AA-H204</strain>
    </source>
</reference>
<dbReference type="InterPro" id="IPR006047">
    <property type="entry name" value="GH13_cat_dom"/>
</dbReference>
<dbReference type="InterPro" id="IPR014756">
    <property type="entry name" value="Ig_E-set"/>
</dbReference>
<dbReference type="SUPFAM" id="SSF81296">
    <property type="entry name" value="E set domains"/>
    <property type="match status" value="1"/>
</dbReference>
<evidence type="ECO:0000259" key="4">
    <source>
        <dbReference type="SMART" id="SM00642"/>
    </source>
</evidence>
<dbReference type="SUPFAM" id="SSF51011">
    <property type="entry name" value="Glycosyl hydrolase domain"/>
    <property type="match status" value="1"/>
</dbReference>
<dbReference type="CDD" id="cd02857">
    <property type="entry name" value="E_set_CDase_PDE_N"/>
    <property type="match status" value="1"/>
</dbReference>
<dbReference type="Gene3D" id="3.20.20.80">
    <property type="entry name" value="Glycosidases"/>
    <property type="match status" value="1"/>
</dbReference>
<dbReference type="InterPro" id="IPR004185">
    <property type="entry name" value="Glyco_hydro_13_lg-like_dom"/>
</dbReference>
<keyword evidence="2" id="KW-0378">Hydrolase</keyword>
<dbReference type="GO" id="GO:0043169">
    <property type="term" value="F:cation binding"/>
    <property type="evidence" value="ECO:0007669"/>
    <property type="project" value="InterPro"/>
</dbReference>
<evidence type="ECO:0000256" key="1">
    <source>
        <dbReference type="ARBA" id="ARBA00008061"/>
    </source>
</evidence>
<protein>
    <submittedName>
        <fullName evidence="5">Alpha-glycosidase</fullName>
    </submittedName>
</protein>
<dbReference type="PANTHER" id="PTHR10357:SF210">
    <property type="entry name" value="MALTODEXTRIN GLUCOSIDASE"/>
    <property type="match status" value="1"/>
</dbReference>
<comment type="caution">
    <text evidence="5">The sequence shown here is derived from an EMBL/GenBank/DDBJ whole genome shotgun (WGS) entry which is preliminary data.</text>
</comment>
<name>A0AAW4WEH4_9FIRM</name>
<dbReference type="Gene3D" id="2.60.40.1180">
    <property type="entry name" value="Golgi alpha-mannosidase II"/>
    <property type="match status" value="1"/>
</dbReference>
<evidence type="ECO:0000256" key="3">
    <source>
        <dbReference type="ARBA" id="ARBA00023295"/>
    </source>
</evidence>
<dbReference type="Pfam" id="PF02903">
    <property type="entry name" value="Alpha-amylase_N"/>
    <property type="match status" value="1"/>
</dbReference>
<dbReference type="Pfam" id="PF00128">
    <property type="entry name" value="Alpha-amylase"/>
    <property type="match status" value="2"/>
</dbReference>
<keyword evidence="3" id="KW-0326">Glycosidase</keyword>
<dbReference type="CDD" id="cd11338">
    <property type="entry name" value="AmyAc_CMD"/>
    <property type="match status" value="1"/>
</dbReference>
<dbReference type="SMART" id="SM00642">
    <property type="entry name" value="Aamy"/>
    <property type="match status" value="1"/>
</dbReference>
<dbReference type="InterPro" id="IPR017853">
    <property type="entry name" value="GH"/>
</dbReference>
<evidence type="ECO:0000256" key="2">
    <source>
        <dbReference type="ARBA" id="ARBA00022801"/>
    </source>
</evidence>
<dbReference type="Gene3D" id="2.60.40.10">
    <property type="entry name" value="Immunoglobulins"/>
    <property type="match status" value="1"/>
</dbReference>
<evidence type="ECO:0000313" key="5">
    <source>
        <dbReference type="EMBL" id="MCC2243171.1"/>
    </source>
</evidence>
<dbReference type="SUPFAM" id="SSF51445">
    <property type="entry name" value="(Trans)glycosidases"/>
    <property type="match status" value="1"/>
</dbReference>
<proteinExistence type="inferred from homology"/>
<dbReference type="Pfam" id="PF02806">
    <property type="entry name" value="Alpha-amylase_C"/>
    <property type="match status" value="1"/>
</dbReference>
<dbReference type="RefSeq" id="WP_227710684.1">
    <property type="nucleotide sequence ID" value="NZ_JAJEQW010000016.1"/>
</dbReference>
<sequence length="703" mass="81877">MKKQQSIYELNRIQQYIMQMRPILRKRALFSDGTEDYRSPAEPKAGELVTIRFRTARDNVDAVWLCTEQKKYFMEKTESEGLFDYYSVEIRMTEEHFSYYFEIETGMLRCIFDRYGVNQTPRPQYNFEIVPGFSTPDWAKGAVMYQILTDRFYNGDTSNDPLTDEYFYIRTTSQKVDNWEKCPENFSVAEFYGGDLEGVRKKMDYLAELGIEVIYFNPLFVSPSNHKYDIQDYDYIDPHYGKIVVDEGELLQPGDRNNQHASRYITRVTDKRNLEASNELFATLVKEAHQRGIRVILDGVFNHCGSFNKWLDREKIYRSEAGYEPGAYISKDSPYNDFFQFHDQNAWPDNGSYDGWWGHDTLPKLNYEDSDTLHDYILHVAAKWVSPPYNADGWRLDVAADLGHSPEYNHQFWREFRDAVKKANPQAVILAEHYGDPRDWLGGDQWDTVMNYDAFMEPVTWFLTGMEKHSDDFKPENIGKFENFKGAMKHYMASFLTPSLQCSMNELSNHDHSRFLTRTNHKVGRAEQLGTKAAEEGVNTAVLREAVVIQMTWPGAPTVYYGDEAGLCGFTDPDNRRTYPWGREDKELIRFHRDIIRIHKENPALRTGSVKFLNGEDNLLCYGRFNREQQFVIIVNNDENIRHIDLSVWAVGLPKYGTLEQILFTSENGYSISSVSYDIVNGRLDITLPKHAAVILKRKNPEE</sequence>
<accession>A0AAW4WEH4</accession>